<keyword evidence="1" id="KW-0677">Repeat</keyword>
<dbReference type="RefSeq" id="XP_002678770.1">
    <property type="nucleotide sequence ID" value="XM_002678724.1"/>
</dbReference>
<dbReference type="STRING" id="5762.D2VAX8"/>
<dbReference type="KEGG" id="ngr:NAEGRDRAFT_66015"/>
<dbReference type="PROSITE" id="PS50297">
    <property type="entry name" value="ANK_REP_REGION"/>
    <property type="match status" value="2"/>
</dbReference>
<evidence type="ECO:0000313" key="5">
    <source>
        <dbReference type="Proteomes" id="UP000006671"/>
    </source>
</evidence>
<dbReference type="InterPro" id="IPR036770">
    <property type="entry name" value="Ankyrin_rpt-contain_sf"/>
</dbReference>
<feature type="repeat" description="ANK" evidence="3">
    <location>
        <begin position="110"/>
        <end position="142"/>
    </location>
</feature>
<feature type="repeat" description="ANK" evidence="3">
    <location>
        <begin position="75"/>
        <end position="108"/>
    </location>
</feature>
<dbReference type="InParanoid" id="D2VAX8"/>
<sequence length="164" mass="17854">MPRRKSAGTAVGSGSASSGVTSFFSTPEYLIIPPSVDHHTLLEQSRRGDLNSVKSLLQNNPSLSVNYGDGRFVYYGMTPLMWACDSGHVHIVNYLLSVPGIEINRVDEITGRTALHYAAIRNYKEICEVLLRHGADKNIKTSLGSDAEEMAIARGQIEAASAFK</sequence>
<evidence type="ECO:0000256" key="1">
    <source>
        <dbReference type="ARBA" id="ARBA00022737"/>
    </source>
</evidence>
<proteinExistence type="predicted"/>
<accession>D2VAX8</accession>
<dbReference type="OMA" id="WACDSGH"/>
<dbReference type="InterPro" id="IPR002110">
    <property type="entry name" value="Ankyrin_rpt"/>
</dbReference>
<organism evidence="5">
    <name type="scientific">Naegleria gruberi</name>
    <name type="common">Amoeba</name>
    <dbReference type="NCBI Taxonomy" id="5762"/>
    <lineage>
        <taxon>Eukaryota</taxon>
        <taxon>Discoba</taxon>
        <taxon>Heterolobosea</taxon>
        <taxon>Tetramitia</taxon>
        <taxon>Eutetramitia</taxon>
        <taxon>Vahlkampfiidae</taxon>
        <taxon>Naegleria</taxon>
    </lineage>
</organism>
<protein>
    <submittedName>
        <fullName evidence="4">Predicted protein</fullName>
    </submittedName>
</protein>
<keyword evidence="2 3" id="KW-0040">ANK repeat</keyword>
<keyword evidence="5" id="KW-1185">Reference proteome</keyword>
<gene>
    <name evidence="4" type="ORF">NAEGRDRAFT_66015</name>
</gene>
<dbReference type="OrthoDB" id="19174at2759"/>
<dbReference type="AlphaFoldDB" id="D2VAX8"/>
<dbReference type="Pfam" id="PF12796">
    <property type="entry name" value="Ank_2"/>
    <property type="match status" value="1"/>
</dbReference>
<dbReference type="SMART" id="SM00248">
    <property type="entry name" value="ANK"/>
    <property type="match status" value="2"/>
</dbReference>
<evidence type="ECO:0000256" key="3">
    <source>
        <dbReference type="PROSITE-ProRule" id="PRU00023"/>
    </source>
</evidence>
<dbReference type="PANTHER" id="PTHR24173:SF74">
    <property type="entry name" value="ANKYRIN REPEAT DOMAIN-CONTAINING PROTEIN 16"/>
    <property type="match status" value="1"/>
</dbReference>
<dbReference type="PRINTS" id="PR01415">
    <property type="entry name" value="ANKYRIN"/>
</dbReference>
<evidence type="ECO:0000313" key="4">
    <source>
        <dbReference type="EMBL" id="EFC46026.1"/>
    </source>
</evidence>
<dbReference type="Proteomes" id="UP000006671">
    <property type="component" value="Unassembled WGS sequence"/>
</dbReference>
<dbReference type="SUPFAM" id="SSF48403">
    <property type="entry name" value="Ankyrin repeat"/>
    <property type="match status" value="1"/>
</dbReference>
<evidence type="ECO:0000256" key="2">
    <source>
        <dbReference type="ARBA" id="ARBA00023043"/>
    </source>
</evidence>
<dbReference type="PANTHER" id="PTHR24173">
    <property type="entry name" value="ANKYRIN REPEAT CONTAINING"/>
    <property type="match status" value="1"/>
</dbReference>
<dbReference type="Gene3D" id="1.25.40.20">
    <property type="entry name" value="Ankyrin repeat-containing domain"/>
    <property type="match status" value="1"/>
</dbReference>
<dbReference type="EMBL" id="GG738860">
    <property type="protein sequence ID" value="EFC46026.1"/>
    <property type="molecule type" value="Genomic_DNA"/>
</dbReference>
<dbReference type="GeneID" id="8859333"/>
<dbReference type="VEuPathDB" id="AmoebaDB:NAEGRDRAFT_66015"/>
<name>D2VAX8_NAEGR</name>
<reference evidence="4 5" key="1">
    <citation type="journal article" date="2010" name="Cell">
        <title>The genome of Naegleria gruberi illuminates early eukaryotic versatility.</title>
        <authorList>
            <person name="Fritz-Laylin L.K."/>
            <person name="Prochnik S.E."/>
            <person name="Ginger M.L."/>
            <person name="Dacks J.B."/>
            <person name="Carpenter M.L."/>
            <person name="Field M.C."/>
            <person name="Kuo A."/>
            <person name="Paredez A."/>
            <person name="Chapman J."/>
            <person name="Pham J."/>
            <person name="Shu S."/>
            <person name="Neupane R."/>
            <person name="Cipriano M."/>
            <person name="Mancuso J."/>
            <person name="Tu H."/>
            <person name="Salamov A."/>
            <person name="Lindquist E."/>
            <person name="Shapiro H."/>
            <person name="Lucas S."/>
            <person name="Grigoriev I.V."/>
            <person name="Cande W.Z."/>
            <person name="Fulton C."/>
            <person name="Rokhsar D.S."/>
            <person name="Dawson S.C."/>
        </authorList>
    </citation>
    <scope>NUCLEOTIDE SEQUENCE [LARGE SCALE GENOMIC DNA]</scope>
    <source>
        <strain evidence="4 5">NEG-M</strain>
    </source>
</reference>
<dbReference type="PROSITE" id="PS50088">
    <property type="entry name" value="ANK_REPEAT"/>
    <property type="match status" value="2"/>
</dbReference>